<dbReference type="Gene3D" id="3.40.50.140">
    <property type="match status" value="1"/>
</dbReference>
<dbReference type="GO" id="GO:0003677">
    <property type="term" value="F:DNA binding"/>
    <property type="evidence" value="ECO:0007669"/>
    <property type="project" value="UniProtKB-KW"/>
</dbReference>
<feature type="domain" description="Toprim" evidence="9">
    <location>
        <begin position="3"/>
        <end position="150"/>
    </location>
</feature>
<evidence type="ECO:0000256" key="1">
    <source>
        <dbReference type="ARBA" id="ARBA00000213"/>
    </source>
</evidence>
<dbReference type="FunFam" id="1.10.290.10:FF:000001">
    <property type="entry name" value="DNA topoisomerase"/>
    <property type="match status" value="1"/>
</dbReference>
<dbReference type="InterPro" id="IPR003601">
    <property type="entry name" value="Topo_IA_2"/>
</dbReference>
<dbReference type="PANTHER" id="PTHR11390:SF20">
    <property type="entry name" value="DNA TOPOISOMERASE 3-BETA-1"/>
    <property type="match status" value="1"/>
</dbReference>
<dbReference type="InterPro" id="IPR000380">
    <property type="entry name" value="Topo_IA"/>
</dbReference>
<dbReference type="GO" id="GO:0005634">
    <property type="term" value="C:nucleus"/>
    <property type="evidence" value="ECO:0007669"/>
    <property type="project" value="TreeGrafter"/>
</dbReference>
<dbReference type="CDD" id="cd00186">
    <property type="entry name" value="TOP1Ac"/>
    <property type="match status" value="1"/>
</dbReference>
<dbReference type="Pfam" id="PF01131">
    <property type="entry name" value="Topoisom_bac"/>
    <property type="match status" value="1"/>
</dbReference>
<evidence type="ECO:0000256" key="4">
    <source>
        <dbReference type="ARBA" id="ARBA00023029"/>
    </source>
</evidence>
<dbReference type="Gene3D" id="1.10.460.10">
    <property type="entry name" value="Topoisomerase I, domain 2"/>
    <property type="match status" value="1"/>
</dbReference>
<keyword evidence="6 7" id="KW-0413">Isomerase</keyword>
<evidence type="ECO:0000256" key="3">
    <source>
        <dbReference type="ARBA" id="ARBA00012891"/>
    </source>
</evidence>
<dbReference type="GO" id="GO:0003917">
    <property type="term" value="F:DNA topoisomerase type I (single strand cut, ATP-independent) activity"/>
    <property type="evidence" value="ECO:0007669"/>
    <property type="project" value="UniProtKB-EC"/>
</dbReference>
<dbReference type="InterPro" id="IPR013826">
    <property type="entry name" value="Topo_IA_cen_sub3"/>
</dbReference>
<dbReference type="AlphaFoldDB" id="A0A7S0KLU2"/>
<dbReference type="EC" id="5.6.2.1" evidence="3 7"/>
<dbReference type="EMBL" id="HBEW01006731">
    <property type="protein sequence ID" value="CAD8585932.1"/>
    <property type="molecule type" value="Transcribed_RNA"/>
</dbReference>
<dbReference type="SMART" id="SM00436">
    <property type="entry name" value="TOP1Bc"/>
    <property type="match status" value="1"/>
</dbReference>
<evidence type="ECO:0000259" key="10">
    <source>
        <dbReference type="PROSITE" id="PS52039"/>
    </source>
</evidence>
<comment type="catalytic activity">
    <reaction evidence="1 7">
        <text>ATP-independent breakage of single-stranded DNA, followed by passage and rejoining.</text>
        <dbReference type="EC" id="5.6.2.1"/>
    </reaction>
</comment>
<gene>
    <name evidence="11" type="ORF">OMED0929_LOCUS5689</name>
</gene>
<dbReference type="InterPro" id="IPR023406">
    <property type="entry name" value="Topo_IA_AS"/>
</dbReference>
<comment type="function">
    <text evidence="7">Introduces a single-strand break via transesterification at a target site in duplex DNA. Releases the supercoiling and torsional tension of DNA introduced during the DNA replication and transcription by transiently cleaving and rejoining one strand of the DNA duplex. The scissile phosphodiester is attacked by the catalytic tyrosine of the enzyme, resulting in the formation of a DNA-(5'-phosphotyrosyl)-enzyme intermediate and the expulsion of a 3'-OH DNA strand.</text>
</comment>
<dbReference type="Gene3D" id="1.10.290.10">
    <property type="entry name" value="Topoisomerase I, domain 4"/>
    <property type="match status" value="1"/>
</dbReference>
<dbReference type="Pfam" id="PF23546">
    <property type="entry name" value="Zn_ribbon_TOP3B"/>
    <property type="match status" value="1"/>
</dbReference>
<dbReference type="InterPro" id="IPR003602">
    <property type="entry name" value="Topo_IA_DNA-bd_dom"/>
</dbReference>
<evidence type="ECO:0000256" key="7">
    <source>
        <dbReference type="RuleBase" id="RU362092"/>
    </source>
</evidence>
<evidence type="ECO:0000256" key="5">
    <source>
        <dbReference type="ARBA" id="ARBA00023125"/>
    </source>
</evidence>
<dbReference type="SMART" id="SM00437">
    <property type="entry name" value="TOP1Ac"/>
    <property type="match status" value="1"/>
</dbReference>
<keyword evidence="4 7" id="KW-0799">Topoisomerase</keyword>
<evidence type="ECO:0000259" key="9">
    <source>
        <dbReference type="PROSITE" id="PS50880"/>
    </source>
</evidence>
<feature type="region of interest" description="Disordered" evidence="8">
    <location>
        <begin position="807"/>
        <end position="854"/>
    </location>
</feature>
<dbReference type="GO" id="GO:0006281">
    <property type="term" value="P:DNA repair"/>
    <property type="evidence" value="ECO:0007669"/>
    <property type="project" value="TreeGrafter"/>
</dbReference>
<organism evidence="11">
    <name type="scientific">Ostreococcus mediterraneus</name>
    <dbReference type="NCBI Taxonomy" id="1486918"/>
    <lineage>
        <taxon>Eukaryota</taxon>
        <taxon>Viridiplantae</taxon>
        <taxon>Chlorophyta</taxon>
        <taxon>Mamiellophyceae</taxon>
        <taxon>Mamiellales</taxon>
        <taxon>Bathycoccaceae</taxon>
        <taxon>Ostreococcus</taxon>
    </lineage>
</organism>
<dbReference type="SMART" id="SM00493">
    <property type="entry name" value="TOPRIM"/>
    <property type="match status" value="1"/>
</dbReference>
<reference evidence="11" key="1">
    <citation type="submission" date="2021-01" db="EMBL/GenBank/DDBJ databases">
        <authorList>
            <person name="Corre E."/>
            <person name="Pelletier E."/>
            <person name="Niang G."/>
            <person name="Scheremetjew M."/>
            <person name="Finn R."/>
            <person name="Kale V."/>
            <person name="Holt S."/>
            <person name="Cochrane G."/>
            <person name="Meng A."/>
            <person name="Brown T."/>
            <person name="Cohen L."/>
        </authorList>
    </citation>
    <scope>NUCLEOTIDE SEQUENCE</scope>
    <source>
        <strain evidence="11">Clade-D-RCC2572</strain>
    </source>
</reference>
<name>A0A7S0KLU2_9CHLO</name>
<dbReference type="InterPro" id="IPR013497">
    <property type="entry name" value="Topo_IA_cen"/>
</dbReference>
<dbReference type="InterPro" id="IPR034144">
    <property type="entry name" value="TOPRIM_TopoIII"/>
</dbReference>
<dbReference type="PROSITE" id="PS00396">
    <property type="entry name" value="TOPO_IA_1"/>
    <property type="match status" value="1"/>
</dbReference>
<accession>A0A7S0KLU2</accession>
<dbReference type="Pfam" id="PF01751">
    <property type="entry name" value="Toprim"/>
    <property type="match status" value="1"/>
</dbReference>
<feature type="domain" description="Topo IA-type catalytic" evidence="10">
    <location>
        <begin position="165"/>
        <end position="590"/>
    </location>
</feature>
<keyword evidence="5 7" id="KW-0238">DNA-binding</keyword>
<dbReference type="InterPro" id="IPR013825">
    <property type="entry name" value="Topo_IA_cen_sub2"/>
</dbReference>
<dbReference type="InterPro" id="IPR056452">
    <property type="entry name" value="Zn_ribbon_TOP3B"/>
</dbReference>
<dbReference type="InterPro" id="IPR023405">
    <property type="entry name" value="Topo_IA_core_domain"/>
</dbReference>
<dbReference type="InterPro" id="IPR013824">
    <property type="entry name" value="Topo_IA_cen_sub1"/>
</dbReference>
<dbReference type="PRINTS" id="PR00417">
    <property type="entry name" value="PRTPISMRASEI"/>
</dbReference>
<evidence type="ECO:0000313" key="11">
    <source>
        <dbReference type="EMBL" id="CAD8585932.1"/>
    </source>
</evidence>
<dbReference type="GO" id="GO:0006265">
    <property type="term" value="P:DNA topological change"/>
    <property type="evidence" value="ECO:0007669"/>
    <property type="project" value="InterPro"/>
</dbReference>
<dbReference type="PROSITE" id="PS52039">
    <property type="entry name" value="TOPO_IA_2"/>
    <property type="match status" value="1"/>
</dbReference>
<comment type="similarity">
    <text evidence="2 7">Belongs to the type IA topoisomerase family.</text>
</comment>
<evidence type="ECO:0000256" key="8">
    <source>
        <dbReference type="SAM" id="MobiDB-lite"/>
    </source>
</evidence>
<dbReference type="InterPro" id="IPR006171">
    <property type="entry name" value="TOPRIM_dom"/>
</dbReference>
<evidence type="ECO:0000256" key="6">
    <source>
        <dbReference type="ARBA" id="ARBA00023235"/>
    </source>
</evidence>
<dbReference type="Gene3D" id="2.70.20.10">
    <property type="entry name" value="Topoisomerase I, domain 3"/>
    <property type="match status" value="1"/>
</dbReference>
<dbReference type="SUPFAM" id="SSF56712">
    <property type="entry name" value="Prokaryotic type I DNA topoisomerase"/>
    <property type="match status" value="1"/>
</dbReference>
<proteinExistence type="inferred from homology"/>
<dbReference type="GO" id="GO:0006310">
    <property type="term" value="P:DNA recombination"/>
    <property type="evidence" value="ECO:0007669"/>
    <property type="project" value="TreeGrafter"/>
</dbReference>
<evidence type="ECO:0000256" key="2">
    <source>
        <dbReference type="ARBA" id="ARBA00009446"/>
    </source>
</evidence>
<sequence>MRRVVCVAEKPSLAHAIARALANDDGGEGDGSLRTRRGGATDVHEFTRPFDGLGACAWRVTSVTGHVMSVEFPERYANWDQCDPGELFAARVVKRADGRVARHLETEAKGCDVLILWLDCDREGENICFEVIEACGRVGKVLRAKFSAVTKDSVERALRTLVEPNINEALAVDARQELDLKMGVAFTRFQTQYFLNKYDRLDARVVSYGPCQTPTLGFCVERHLEIIRHVPEPYWVLDVAISRDDDVDDVVLAWSRSRIFDELAARVFLQLVHDAVRLRVVAIDVKEEKRVRPSGLNTVEMLKTASAGLGMGAHRAMQVAERLYMAGHISYPRTESTAYPRGFELKETLGIQKSHPTYGEFVSRLLEDGAFTAPRRGVDVGDHPPITPMRASTEDQVGGGEAWRLYDFIARHFIASVSPDCEYETQTARFDANGESFSAQGVRVITHGWTEIMPRRMIKDCPLPTCVVPGANVEMKSVRLRSEMTAPPGYLTESELIGIMEKNGIGTDASIPTHINNIQVRKYVDIEKGRRMVPTQLGITLVQGYYAIDAELVLPTVRRHVEQQLDLVAKGEAPYEGVVSHTLAQMFDKFNFFTTNIAAMDALFEASFSHTTTESTPYSKCGRCLRYLKLVGASGRIQRLYCPMEEVVYELPIGGAFKQFNGKTCALCGFELLIFTVKGTGRNFPLCPFCFNHPPYEGSPRVKAMLRGSPHPCTHPVADALAVCPCPECPPDKGSMVMLDPTSGYKLHCSTCDVLMKLPANIRKVSVSEDAECAACQAKCLDLEYFSGDKTLACLACEDELSEGTKLVHSRNTSSDGRGRGRGRGRGGRGGSRGRGDDSRHSGGGASRCAPKLA</sequence>
<dbReference type="PROSITE" id="PS50880">
    <property type="entry name" value="TOPRIM"/>
    <property type="match status" value="1"/>
</dbReference>
<dbReference type="CDD" id="cd03362">
    <property type="entry name" value="TOPRIM_TopoIA_TopoIII"/>
    <property type="match status" value="1"/>
</dbReference>
<protein>
    <recommendedName>
        <fullName evidence="3 7">DNA topoisomerase</fullName>
        <ecNumber evidence="3 7">5.6.2.1</ecNumber>
    </recommendedName>
</protein>
<dbReference type="PANTHER" id="PTHR11390">
    <property type="entry name" value="PROKARYOTIC DNA TOPOISOMERASE"/>
    <property type="match status" value="1"/>
</dbReference>